<dbReference type="Pfam" id="PF13302">
    <property type="entry name" value="Acetyltransf_3"/>
    <property type="match status" value="1"/>
</dbReference>
<dbReference type="InterPro" id="IPR051531">
    <property type="entry name" value="N-acetyltransferase"/>
</dbReference>
<reference evidence="2" key="2">
    <citation type="journal article" date="2023" name="ISME Commun">
        <title>Characterization of a bloom-associated alphaproteobacterial lineage, 'Candidatus Phycosocius': insights into freshwater algal-bacterial interactions.</title>
        <authorList>
            <person name="Tanabe Y."/>
            <person name="Yamaguchi H."/>
            <person name="Yoshida M."/>
            <person name="Kai A."/>
            <person name="Okazaki Y."/>
        </authorList>
    </citation>
    <scope>NUCLEOTIDE SEQUENCE</scope>
    <source>
        <strain evidence="2">BOTRYCO-1</strain>
    </source>
</reference>
<dbReference type="PANTHER" id="PTHR43792">
    <property type="entry name" value="GNAT FAMILY, PUTATIVE (AFU_ORTHOLOGUE AFUA_3G00765)-RELATED-RELATED"/>
    <property type="match status" value="1"/>
</dbReference>
<evidence type="ECO:0000259" key="1">
    <source>
        <dbReference type="Pfam" id="PF13302"/>
    </source>
</evidence>
<evidence type="ECO:0000313" key="2">
    <source>
        <dbReference type="EMBL" id="GIU66775.1"/>
    </source>
</evidence>
<comment type="caution">
    <text evidence="2">The sequence shown here is derived from an EMBL/GenBank/DDBJ whole genome shotgun (WGS) entry which is preliminary data.</text>
</comment>
<dbReference type="EMBL" id="BPFZ01000004">
    <property type="protein sequence ID" value="GIU66775.1"/>
    <property type="molecule type" value="Genomic_DNA"/>
</dbReference>
<name>A0ABQ4PUV2_9PROT</name>
<sequence length="109" mass="12063">MGLHWLDRMTLDGSPAWELGYWLGFDYWGQGYPTAAALGLIGAVCQDLCADELVAGYATTNSQSGHVLEKLGYYMQAATSMFPVLATGHMSKTKLMRRSRGSQDRRRTP</sequence>
<feature type="domain" description="N-acetyltransferase" evidence="1">
    <location>
        <begin position="12"/>
        <end position="73"/>
    </location>
</feature>
<proteinExistence type="predicted"/>
<gene>
    <name evidence="2" type="ORF">PsB1_0929</name>
</gene>
<reference evidence="2" key="1">
    <citation type="submission" date="2021-05" db="EMBL/GenBank/DDBJ databases">
        <authorList>
            <person name="Tanabe Y."/>
        </authorList>
    </citation>
    <scope>NUCLEOTIDE SEQUENCE</scope>
    <source>
        <strain evidence="2">BOTRYCO-1</strain>
    </source>
</reference>
<keyword evidence="3" id="KW-1185">Reference proteome</keyword>
<dbReference type="SUPFAM" id="SSF55729">
    <property type="entry name" value="Acyl-CoA N-acyltransferases (Nat)"/>
    <property type="match status" value="1"/>
</dbReference>
<evidence type="ECO:0000313" key="3">
    <source>
        <dbReference type="Proteomes" id="UP001161064"/>
    </source>
</evidence>
<dbReference type="PANTHER" id="PTHR43792:SF1">
    <property type="entry name" value="N-ACETYLTRANSFERASE DOMAIN-CONTAINING PROTEIN"/>
    <property type="match status" value="1"/>
</dbReference>
<dbReference type="Gene3D" id="3.40.630.30">
    <property type="match status" value="1"/>
</dbReference>
<dbReference type="Proteomes" id="UP001161064">
    <property type="component" value="Unassembled WGS sequence"/>
</dbReference>
<protein>
    <recommendedName>
        <fullName evidence="1">N-acetyltransferase domain-containing protein</fullName>
    </recommendedName>
</protein>
<dbReference type="InterPro" id="IPR000182">
    <property type="entry name" value="GNAT_dom"/>
</dbReference>
<accession>A0ABQ4PUV2</accession>
<dbReference type="InterPro" id="IPR016181">
    <property type="entry name" value="Acyl_CoA_acyltransferase"/>
</dbReference>
<organism evidence="2 3">
    <name type="scientific">Candidatus Phycosocius spiralis</name>
    <dbReference type="NCBI Taxonomy" id="2815099"/>
    <lineage>
        <taxon>Bacteria</taxon>
        <taxon>Pseudomonadati</taxon>
        <taxon>Pseudomonadota</taxon>
        <taxon>Alphaproteobacteria</taxon>
        <taxon>Caulobacterales</taxon>
        <taxon>Caulobacterales incertae sedis</taxon>
        <taxon>Candidatus Phycosocius</taxon>
    </lineage>
</organism>